<dbReference type="PANTHER" id="PTHR15599:SF4">
    <property type="entry name" value="ARM REPEAT SUPERFAMILY PROTEIN"/>
    <property type="match status" value="1"/>
</dbReference>
<dbReference type="EMBL" id="DF237579">
    <property type="protein sequence ID" value="GAQ90347.1"/>
    <property type="molecule type" value="Genomic_DNA"/>
</dbReference>
<dbReference type="OMA" id="ETHNANS"/>
<proteinExistence type="predicted"/>
<protein>
    <recommendedName>
        <fullName evidence="4">ARM repeat superfamily protein</fullName>
    </recommendedName>
</protein>
<accession>A0A1Y1IP07</accession>
<dbReference type="AlphaFoldDB" id="A0A1Y1IP07"/>
<feature type="repeat" description="ARM" evidence="1">
    <location>
        <begin position="264"/>
        <end position="309"/>
    </location>
</feature>
<dbReference type="InterPro" id="IPR042856">
    <property type="entry name" value="RSP14"/>
</dbReference>
<dbReference type="PANTHER" id="PTHR15599">
    <property type="entry name" value="RTDR1"/>
    <property type="match status" value="1"/>
</dbReference>
<evidence type="ECO:0000313" key="2">
    <source>
        <dbReference type="EMBL" id="GAQ90347.1"/>
    </source>
</evidence>
<keyword evidence="3" id="KW-1185">Reference proteome</keyword>
<dbReference type="OrthoDB" id="526070at2759"/>
<dbReference type="InterPro" id="IPR016024">
    <property type="entry name" value="ARM-type_fold"/>
</dbReference>
<name>A0A1Y1IP07_KLENI</name>
<evidence type="ECO:0008006" key="4">
    <source>
        <dbReference type="Google" id="ProtNLM"/>
    </source>
</evidence>
<organism evidence="2 3">
    <name type="scientific">Klebsormidium nitens</name>
    <name type="common">Green alga</name>
    <name type="synonym">Ulothrix nitens</name>
    <dbReference type="NCBI Taxonomy" id="105231"/>
    <lineage>
        <taxon>Eukaryota</taxon>
        <taxon>Viridiplantae</taxon>
        <taxon>Streptophyta</taxon>
        <taxon>Klebsormidiophyceae</taxon>
        <taxon>Klebsormidiales</taxon>
        <taxon>Klebsormidiaceae</taxon>
        <taxon>Klebsormidium</taxon>
    </lineage>
</organism>
<gene>
    <name evidence="2" type="ORF">KFL_006300050</name>
</gene>
<dbReference type="SUPFAM" id="SSF48371">
    <property type="entry name" value="ARM repeat"/>
    <property type="match status" value="1"/>
</dbReference>
<sequence>MAEPILTRPAWVQIQENSQFLKDRHPYIAPPFSKEVDPQEVAIAYGRRQVDKLVGVLKLGDELPPEQCKQALQALFDCISSQESRALAIKSGVLPHLLSRTTDQDRVIRRLACILVARFITIQSGREAFARDDGLPNILAGLQDPIREVNHASAECLHNLSNSPDGSVFLRTNSDTAVPAVVQHVQRCRADGSSAAGMVSIETLVNLTRVGSGVEAVLQANGADVLLHCIRTDGPDGAHLEASARAVSQICQHPLGKKKVLQLDGLPAITALLGDAMRGRGAVQQLATAALMGLTLDEAAKVAIVETAGKRLAELVSCADQAVSQNALYTLQSAAEHPTAKEILQVRLDPATRLRVLGF</sequence>
<dbReference type="InterPro" id="IPR000225">
    <property type="entry name" value="Armadillo"/>
</dbReference>
<evidence type="ECO:0000256" key="1">
    <source>
        <dbReference type="PROSITE-ProRule" id="PRU00259"/>
    </source>
</evidence>
<dbReference type="Proteomes" id="UP000054558">
    <property type="component" value="Unassembled WGS sequence"/>
</dbReference>
<dbReference type="STRING" id="105231.A0A1Y1IP07"/>
<dbReference type="PROSITE" id="PS50176">
    <property type="entry name" value="ARM_REPEAT"/>
    <property type="match status" value="1"/>
</dbReference>
<reference evidence="2 3" key="1">
    <citation type="journal article" date="2014" name="Nat. Commun.">
        <title>Klebsormidium flaccidum genome reveals primary factors for plant terrestrial adaptation.</title>
        <authorList>
            <person name="Hori K."/>
            <person name="Maruyama F."/>
            <person name="Fujisawa T."/>
            <person name="Togashi T."/>
            <person name="Yamamoto N."/>
            <person name="Seo M."/>
            <person name="Sato S."/>
            <person name="Yamada T."/>
            <person name="Mori H."/>
            <person name="Tajima N."/>
            <person name="Moriyama T."/>
            <person name="Ikeuchi M."/>
            <person name="Watanabe M."/>
            <person name="Wada H."/>
            <person name="Kobayashi K."/>
            <person name="Saito M."/>
            <person name="Masuda T."/>
            <person name="Sasaki-Sekimoto Y."/>
            <person name="Mashiguchi K."/>
            <person name="Awai K."/>
            <person name="Shimojima M."/>
            <person name="Masuda S."/>
            <person name="Iwai M."/>
            <person name="Nobusawa T."/>
            <person name="Narise T."/>
            <person name="Kondo S."/>
            <person name="Saito H."/>
            <person name="Sato R."/>
            <person name="Murakawa M."/>
            <person name="Ihara Y."/>
            <person name="Oshima-Yamada Y."/>
            <person name="Ohtaka K."/>
            <person name="Satoh M."/>
            <person name="Sonobe K."/>
            <person name="Ishii M."/>
            <person name="Ohtani R."/>
            <person name="Kanamori-Sato M."/>
            <person name="Honoki R."/>
            <person name="Miyazaki D."/>
            <person name="Mochizuki H."/>
            <person name="Umetsu J."/>
            <person name="Higashi K."/>
            <person name="Shibata D."/>
            <person name="Kamiya Y."/>
            <person name="Sato N."/>
            <person name="Nakamura Y."/>
            <person name="Tabata S."/>
            <person name="Ida S."/>
            <person name="Kurokawa K."/>
            <person name="Ohta H."/>
        </authorList>
    </citation>
    <scope>NUCLEOTIDE SEQUENCE [LARGE SCALE GENOMIC DNA]</scope>
    <source>
        <strain evidence="2 3">NIES-2285</strain>
    </source>
</reference>
<dbReference type="InterPro" id="IPR011989">
    <property type="entry name" value="ARM-like"/>
</dbReference>
<evidence type="ECO:0000313" key="3">
    <source>
        <dbReference type="Proteomes" id="UP000054558"/>
    </source>
</evidence>
<dbReference type="Gene3D" id="1.25.10.10">
    <property type="entry name" value="Leucine-rich Repeat Variant"/>
    <property type="match status" value="1"/>
</dbReference>